<dbReference type="GO" id="GO:0003824">
    <property type="term" value="F:catalytic activity"/>
    <property type="evidence" value="ECO:0007669"/>
    <property type="project" value="UniProtKB-ARBA"/>
</dbReference>
<dbReference type="InterPro" id="IPR000073">
    <property type="entry name" value="AB_hydrolase_1"/>
</dbReference>
<proteinExistence type="predicted"/>
<organism evidence="2 3">
    <name type="scientific">Mycolicibacter longobardus</name>
    <dbReference type="NCBI Taxonomy" id="1108812"/>
    <lineage>
        <taxon>Bacteria</taxon>
        <taxon>Bacillati</taxon>
        <taxon>Actinomycetota</taxon>
        <taxon>Actinomycetes</taxon>
        <taxon>Mycobacteriales</taxon>
        <taxon>Mycobacteriaceae</taxon>
        <taxon>Mycolicibacter</taxon>
    </lineage>
</organism>
<reference evidence="2 3" key="1">
    <citation type="submission" date="2016-01" db="EMBL/GenBank/DDBJ databases">
        <title>The new phylogeny of the genus Mycobacterium.</title>
        <authorList>
            <person name="Tarcisio F."/>
            <person name="Conor M."/>
            <person name="Antonella G."/>
            <person name="Elisabetta G."/>
            <person name="Giulia F.S."/>
            <person name="Sara T."/>
            <person name="Anna F."/>
            <person name="Clotilde B."/>
            <person name="Roberto B."/>
            <person name="Veronica D.S."/>
            <person name="Fabio R."/>
            <person name="Monica P."/>
            <person name="Olivier J."/>
            <person name="Enrico T."/>
            <person name="Nicola S."/>
        </authorList>
    </citation>
    <scope>NUCLEOTIDE SEQUENCE [LARGE SCALE GENOMIC DNA]</scope>
    <source>
        <strain evidence="2 3">DSM 45394</strain>
    </source>
</reference>
<dbReference type="EMBL" id="LQPG01000016">
    <property type="protein sequence ID" value="ORW11837.1"/>
    <property type="molecule type" value="Genomic_DNA"/>
</dbReference>
<dbReference type="STRING" id="1108812.AWC16_09770"/>
<dbReference type="PANTHER" id="PTHR43798">
    <property type="entry name" value="MONOACYLGLYCEROL LIPASE"/>
    <property type="match status" value="1"/>
</dbReference>
<protein>
    <submittedName>
        <fullName evidence="2">Oxidoreductase</fullName>
    </submittedName>
</protein>
<name>A0A1X1YL55_9MYCO</name>
<dbReference type="OrthoDB" id="3400345at2"/>
<feature type="domain" description="AB hydrolase-1" evidence="1">
    <location>
        <begin position="23"/>
        <end position="260"/>
    </location>
</feature>
<evidence type="ECO:0000259" key="1">
    <source>
        <dbReference type="Pfam" id="PF00561"/>
    </source>
</evidence>
<dbReference type="SUPFAM" id="SSF53474">
    <property type="entry name" value="alpha/beta-Hydrolases"/>
    <property type="match status" value="1"/>
</dbReference>
<dbReference type="RefSeq" id="WP_085264301.1">
    <property type="nucleotide sequence ID" value="NZ_JACKVG010000014.1"/>
</dbReference>
<dbReference type="Proteomes" id="UP000193866">
    <property type="component" value="Unassembled WGS sequence"/>
</dbReference>
<evidence type="ECO:0000313" key="2">
    <source>
        <dbReference type="EMBL" id="ORW11837.1"/>
    </source>
</evidence>
<evidence type="ECO:0000313" key="3">
    <source>
        <dbReference type="Proteomes" id="UP000193866"/>
    </source>
</evidence>
<dbReference type="Pfam" id="PF00561">
    <property type="entry name" value="Abhydrolase_1"/>
    <property type="match status" value="1"/>
</dbReference>
<dbReference type="Gene3D" id="3.40.50.1820">
    <property type="entry name" value="alpha/beta hydrolase"/>
    <property type="match status" value="1"/>
</dbReference>
<keyword evidence="3" id="KW-1185">Reference proteome</keyword>
<dbReference type="InterPro" id="IPR029058">
    <property type="entry name" value="AB_hydrolase_fold"/>
</dbReference>
<dbReference type="PRINTS" id="PR00111">
    <property type="entry name" value="ABHYDROLASE"/>
</dbReference>
<dbReference type="InterPro" id="IPR050266">
    <property type="entry name" value="AB_hydrolase_sf"/>
</dbReference>
<comment type="caution">
    <text evidence="2">The sequence shown here is derived from an EMBL/GenBank/DDBJ whole genome shotgun (WGS) entry which is preliminary data.</text>
</comment>
<accession>A0A1X1YL55</accession>
<gene>
    <name evidence="2" type="ORF">AWC16_09770</name>
</gene>
<dbReference type="AlphaFoldDB" id="A0A1X1YL55"/>
<sequence>MPTVDIDAGTIHYDTVGPQDGRPVLFVHGYAMGASLWGPLSARLAARGLRCIAPNWPLGAHPSPLRPGADRTLPGIAAMVDAFMEALALEDVVLVGNDTGGLVSQLVAVNHPDRLGALVLTSCDAFEHFPPPIINPFIVAAKTAISFRAALQPMRTRVVRRYAYAKLAHRDIDLLAREWVKPALRDAAVADDLRRLTKSLNQQTSLDAGARLREFAKPALIAWSADDLFFPLEDGRRLAQVLPNARFELIEGARTYSMIDQPDRLAELVAEFVTAGSGPEVRGRR</sequence>